<sequence>MTTSPPSKPDPSSNPDELRAEIAETRAELGDIVDALAAKVDVRGRAQAHVADTRTWARQAAARANVSVRAKTGPAVERARGYAVSAKKTASDSNRRTRALFGAGAAAVLLLVVVGVRRRRRTAHTRWYRR</sequence>
<keyword evidence="1" id="KW-0812">Transmembrane</keyword>
<dbReference type="EMBL" id="VIRS01000051">
    <property type="protein sequence ID" value="TQS39944.1"/>
    <property type="molecule type" value="Genomic_DNA"/>
</dbReference>
<comment type="caution">
    <text evidence="2">The sequence shown here is derived from an EMBL/GenBank/DDBJ whole genome shotgun (WGS) entry which is preliminary data.</text>
</comment>
<gene>
    <name evidence="2" type="ORF">FL583_37305</name>
</gene>
<reference evidence="2 3" key="1">
    <citation type="submission" date="2019-07" db="EMBL/GenBank/DDBJ databases">
        <title>Cryptosporangium phraense sp. nov., isolated from plant litter.</title>
        <authorList>
            <person name="Suriyachadkun C."/>
        </authorList>
    </citation>
    <scope>NUCLEOTIDE SEQUENCE [LARGE SCALE GENOMIC DNA]</scope>
    <source>
        <strain evidence="2 3">A-T 5661</strain>
    </source>
</reference>
<evidence type="ECO:0000256" key="1">
    <source>
        <dbReference type="SAM" id="Phobius"/>
    </source>
</evidence>
<name>A0A545AF51_9ACTN</name>
<accession>A0A545AF51</accession>
<dbReference type="AlphaFoldDB" id="A0A545AF51"/>
<keyword evidence="3" id="KW-1185">Reference proteome</keyword>
<dbReference type="InterPro" id="IPR022062">
    <property type="entry name" value="DUF3618"/>
</dbReference>
<evidence type="ECO:0000313" key="3">
    <source>
        <dbReference type="Proteomes" id="UP000317982"/>
    </source>
</evidence>
<organism evidence="2 3">
    <name type="scientific">Cryptosporangium phraense</name>
    <dbReference type="NCBI Taxonomy" id="2593070"/>
    <lineage>
        <taxon>Bacteria</taxon>
        <taxon>Bacillati</taxon>
        <taxon>Actinomycetota</taxon>
        <taxon>Actinomycetes</taxon>
        <taxon>Cryptosporangiales</taxon>
        <taxon>Cryptosporangiaceae</taxon>
        <taxon>Cryptosporangium</taxon>
    </lineage>
</organism>
<dbReference type="Proteomes" id="UP000317982">
    <property type="component" value="Unassembled WGS sequence"/>
</dbReference>
<dbReference type="OrthoDB" id="3748906at2"/>
<protein>
    <submittedName>
        <fullName evidence="2">DUF3618 domain-containing protein</fullName>
    </submittedName>
</protein>
<keyword evidence="1" id="KW-1133">Transmembrane helix</keyword>
<dbReference type="Pfam" id="PF12277">
    <property type="entry name" value="DUF3618"/>
    <property type="match status" value="1"/>
</dbReference>
<dbReference type="InParanoid" id="A0A545AF51"/>
<keyword evidence="1" id="KW-0472">Membrane</keyword>
<proteinExistence type="predicted"/>
<evidence type="ECO:0000313" key="2">
    <source>
        <dbReference type="EMBL" id="TQS39944.1"/>
    </source>
</evidence>
<feature type="transmembrane region" description="Helical" evidence="1">
    <location>
        <begin position="99"/>
        <end position="116"/>
    </location>
</feature>